<reference evidence="1" key="1">
    <citation type="journal article" date="2014" name="Front. Microbiol.">
        <title>High frequency of phylogenetically diverse reductive dehalogenase-homologous genes in deep subseafloor sedimentary metagenomes.</title>
        <authorList>
            <person name="Kawai M."/>
            <person name="Futagami T."/>
            <person name="Toyoda A."/>
            <person name="Takaki Y."/>
            <person name="Nishi S."/>
            <person name="Hori S."/>
            <person name="Arai W."/>
            <person name="Tsubouchi T."/>
            <person name="Morono Y."/>
            <person name="Uchiyama I."/>
            <person name="Ito T."/>
            <person name="Fujiyama A."/>
            <person name="Inagaki F."/>
            <person name="Takami H."/>
        </authorList>
    </citation>
    <scope>NUCLEOTIDE SEQUENCE</scope>
    <source>
        <strain evidence="1">Expedition CK06-06</strain>
    </source>
</reference>
<gene>
    <name evidence="1" type="ORF">S01H1_70167</name>
</gene>
<evidence type="ECO:0000313" key="1">
    <source>
        <dbReference type="EMBL" id="GAG31346.1"/>
    </source>
</evidence>
<name>X0Y386_9ZZZZ</name>
<dbReference type="AlphaFoldDB" id="X0Y386"/>
<feature type="non-terminal residue" evidence="1">
    <location>
        <position position="186"/>
    </location>
</feature>
<sequence>MGSTPPIPGALTGFIGEDGIPVAYFVSANVLTDAAFTVLVAPSGGTSVIALNTVADGSGDEIEVTIADGDNYATASGTVAITAGSYLYQIIVSDSGGGLSLSGQYTVETTAGVIAMLTNLALVKLDADITGTDANRDLVLNSIIAGVSKRMQNWMDRNIDPSTATDEKIDSVGDYVVQTRHYPIIS</sequence>
<protein>
    <submittedName>
        <fullName evidence="1">Uncharacterized protein</fullName>
    </submittedName>
</protein>
<proteinExistence type="predicted"/>
<accession>X0Y386</accession>
<comment type="caution">
    <text evidence="1">The sequence shown here is derived from an EMBL/GenBank/DDBJ whole genome shotgun (WGS) entry which is preliminary data.</text>
</comment>
<dbReference type="EMBL" id="BARS01046639">
    <property type="protein sequence ID" value="GAG31346.1"/>
    <property type="molecule type" value="Genomic_DNA"/>
</dbReference>
<organism evidence="1">
    <name type="scientific">marine sediment metagenome</name>
    <dbReference type="NCBI Taxonomy" id="412755"/>
    <lineage>
        <taxon>unclassified sequences</taxon>
        <taxon>metagenomes</taxon>
        <taxon>ecological metagenomes</taxon>
    </lineage>
</organism>